<evidence type="ECO:0000313" key="21">
    <source>
        <dbReference type="Proteomes" id="UP000092484"/>
    </source>
</evidence>
<dbReference type="STRING" id="1300349.I603_1627"/>
<name>A0A1A7BFF2_9SPHN</name>
<dbReference type="AlphaFoldDB" id="A0A1A7BFF2"/>
<dbReference type="EC" id="2.7.10.2" evidence="4"/>
<protein>
    <recommendedName>
        <fullName evidence="4">non-specific protein-tyrosine kinase</fullName>
        <ecNumber evidence="4">2.7.10.2</ecNumber>
    </recommendedName>
</protein>
<evidence type="ECO:0000256" key="7">
    <source>
        <dbReference type="ARBA" id="ARBA00022679"/>
    </source>
</evidence>
<keyword evidence="6" id="KW-0997">Cell inner membrane</keyword>
<evidence type="ECO:0000256" key="3">
    <source>
        <dbReference type="ARBA" id="ARBA00008883"/>
    </source>
</evidence>
<dbReference type="Pfam" id="PF02706">
    <property type="entry name" value="Wzz"/>
    <property type="match status" value="1"/>
</dbReference>
<evidence type="ECO:0000256" key="10">
    <source>
        <dbReference type="ARBA" id="ARBA00022777"/>
    </source>
</evidence>
<comment type="similarity">
    <text evidence="3">Belongs to the etk/wzc family.</text>
</comment>
<comment type="caution">
    <text evidence="20">The sequence shown here is derived from an EMBL/GenBank/DDBJ whole genome shotgun (WGS) entry which is preliminary data.</text>
</comment>
<accession>A0A1A7BFF2</accession>
<reference evidence="20 21" key="1">
    <citation type="submission" date="2016-06" db="EMBL/GenBank/DDBJ databases">
        <title>Genome sequence of Porphyrobacter dokdonensis DSW-74.</title>
        <authorList>
            <person name="Kim J.F."/>
            <person name="Song J.Y."/>
        </authorList>
    </citation>
    <scope>NUCLEOTIDE SEQUENCE [LARGE SCALE GENOMIC DNA]</scope>
    <source>
        <strain evidence="20 21">DSW-74</strain>
    </source>
</reference>
<feature type="domain" description="Polysaccharide chain length determinant N-terminal" evidence="18">
    <location>
        <begin position="21"/>
        <end position="111"/>
    </location>
</feature>
<gene>
    <name evidence="20" type="ORF">I603_1627</name>
</gene>
<dbReference type="InterPro" id="IPR005702">
    <property type="entry name" value="Wzc-like_C"/>
</dbReference>
<keyword evidence="8 17" id="KW-0812">Transmembrane</keyword>
<keyword evidence="12 17" id="KW-1133">Transmembrane helix</keyword>
<feature type="transmembrane region" description="Helical" evidence="17">
    <location>
        <begin position="33"/>
        <end position="52"/>
    </location>
</feature>
<dbReference type="InterPro" id="IPR050445">
    <property type="entry name" value="Bact_polysacc_biosynth/exp"/>
</dbReference>
<dbReference type="Pfam" id="PF13614">
    <property type="entry name" value="AAA_31"/>
    <property type="match status" value="1"/>
</dbReference>
<evidence type="ECO:0000256" key="14">
    <source>
        <dbReference type="ARBA" id="ARBA00023137"/>
    </source>
</evidence>
<keyword evidence="7" id="KW-0808">Transferase</keyword>
<dbReference type="EMBL" id="LZYB01000003">
    <property type="protein sequence ID" value="OBV11219.1"/>
    <property type="molecule type" value="Genomic_DNA"/>
</dbReference>
<dbReference type="GO" id="GO:0005524">
    <property type="term" value="F:ATP binding"/>
    <property type="evidence" value="ECO:0007669"/>
    <property type="project" value="UniProtKB-KW"/>
</dbReference>
<keyword evidence="14" id="KW-0829">Tyrosine-protein kinase</keyword>
<evidence type="ECO:0000256" key="16">
    <source>
        <dbReference type="SAM" id="Coils"/>
    </source>
</evidence>
<dbReference type="InterPro" id="IPR003856">
    <property type="entry name" value="LPS_length_determ_N"/>
</dbReference>
<evidence type="ECO:0000256" key="2">
    <source>
        <dbReference type="ARBA" id="ARBA00007316"/>
    </source>
</evidence>
<evidence type="ECO:0000256" key="12">
    <source>
        <dbReference type="ARBA" id="ARBA00022989"/>
    </source>
</evidence>
<evidence type="ECO:0000259" key="19">
    <source>
        <dbReference type="Pfam" id="PF13614"/>
    </source>
</evidence>
<evidence type="ECO:0000256" key="17">
    <source>
        <dbReference type="SAM" id="Phobius"/>
    </source>
</evidence>
<dbReference type="PANTHER" id="PTHR32309:SF13">
    <property type="entry name" value="FERRIC ENTEROBACTIN TRANSPORT PROTEIN FEPE"/>
    <property type="match status" value="1"/>
</dbReference>
<keyword evidence="10" id="KW-0418">Kinase</keyword>
<keyword evidence="9" id="KW-0547">Nucleotide-binding</keyword>
<dbReference type="Proteomes" id="UP000092484">
    <property type="component" value="Unassembled WGS sequence"/>
</dbReference>
<dbReference type="GO" id="GO:0004715">
    <property type="term" value="F:non-membrane spanning protein tyrosine kinase activity"/>
    <property type="evidence" value="ECO:0007669"/>
    <property type="project" value="UniProtKB-EC"/>
</dbReference>
<evidence type="ECO:0000256" key="13">
    <source>
        <dbReference type="ARBA" id="ARBA00023136"/>
    </source>
</evidence>
<dbReference type="InterPro" id="IPR025669">
    <property type="entry name" value="AAA_dom"/>
</dbReference>
<comment type="subcellular location">
    <subcellularLocation>
        <location evidence="1">Cell inner membrane</location>
        <topology evidence="1">Multi-pass membrane protein</topology>
    </subcellularLocation>
</comment>
<evidence type="ECO:0000256" key="1">
    <source>
        <dbReference type="ARBA" id="ARBA00004429"/>
    </source>
</evidence>
<organism evidence="20 21">
    <name type="scientific">Erythrobacter dokdonensis DSW-74</name>
    <dbReference type="NCBI Taxonomy" id="1300349"/>
    <lineage>
        <taxon>Bacteria</taxon>
        <taxon>Pseudomonadati</taxon>
        <taxon>Pseudomonadota</taxon>
        <taxon>Alphaproteobacteria</taxon>
        <taxon>Sphingomonadales</taxon>
        <taxon>Erythrobacteraceae</taxon>
        <taxon>Erythrobacter/Porphyrobacter group</taxon>
        <taxon>Erythrobacter</taxon>
    </lineage>
</organism>
<keyword evidence="5" id="KW-1003">Cell membrane</keyword>
<evidence type="ECO:0000256" key="15">
    <source>
        <dbReference type="ARBA" id="ARBA00051245"/>
    </source>
</evidence>
<comment type="catalytic activity">
    <reaction evidence="15">
        <text>L-tyrosyl-[protein] + ATP = O-phospho-L-tyrosyl-[protein] + ADP + H(+)</text>
        <dbReference type="Rhea" id="RHEA:10596"/>
        <dbReference type="Rhea" id="RHEA-COMP:10136"/>
        <dbReference type="Rhea" id="RHEA-COMP:20101"/>
        <dbReference type="ChEBI" id="CHEBI:15378"/>
        <dbReference type="ChEBI" id="CHEBI:30616"/>
        <dbReference type="ChEBI" id="CHEBI:46858"/>
        <dbReference type="ChEBI" id="CHEBI:61978"/>
        <dbReference type="ChEBI" id="CHEBI:456216"/>
        <dbReference type="EC" id="2.7.10.2"/>
    </reaction>
</comment>
<evidence type="ECO:0000256" key="4">
    <source>
        <dbReference type="ARBA" id="ARBA00011903"/>
    </source>
</evidence>
<evidence type="ECO:0000256" key="5">
    <source>
        <dbReference type="ARBA" id="ARBA00022475"/>
    </source>
</evidence>
<dbReference type="GO" id="GO:0005886">
    <property type="term" value="C:plasma membrane"/>
    <property type="evidence" value="ECO:0007669"/>
    <property type="project" value="UniProtKB-SubCell"/>
</dbReference>
<comment type="similarity">
    <text evidence="2">Belongs to the CpsD/CapB family.</text>
</comment>
<dbReference type="InterPro" id="IPR027417">
    <property type="entry name" value="P-loop_NTPase"/>
</dbReference>
<evidence type="ECO:0000256" key="6">
    <source>
        <dbReference type="ARBA" id="ARBA00022519"/>
    </source>
</evidence>
<feature type="coiled-coil region" evidence="16">
    <location>
        <begin position="376"/>
        <end position="410"/>
    </location>
</feature>
<evidence type="ECO:0000256" key="11">
    <source>
        <dbReference type="ARBA" id="ARBA00022840"/>
    </source>
</evidence>
<keyword evidence="11" id="KW-0067">ATP-binding</keyword>
<keyword evidence="21" id="KW-1185">Reference proteome</keyword>
<dbReference type="PANTHER" id="PTHR32309">
    <property type="entry name" value="TYROSINE-PROTEIN KINASE"/>
    <property type="match status" value="1"/>
</dbReference>
<dbReference type="PATRIC" id="fig|1300349.4.peg.1622"/>
<dbReference type="SUPFAM" id="SSF52540">
    <property type="entry name" value="P-loop containing nucleoside triphosphate hydrolases"/>
    <property type="match status" value="1"/>
</dbReference>
<evidence type="ECO:0000313" key="20">
    <source>
        <dbReference type="EMBL" id="OBV11219.1"/>
    </source>
</evidence>
<sequence length="715" mass="77708">MPDGPLGQIGPAGPRAQLFNFATIRGIIYRQRWIVASTIVLALLGGLIVTLLSTPVYEASAKVAIKPFGTAVVEGQEVMQGYSPIQIYDYIATQTEVIKSRSMAETVAADLDLASRTDFIGENIEESRASGMSDEQWRERKMQIAASMLTSGVVADRSSQSWVITVGFRSTNPVLAAEIADAYADAFVATGSRDSIESNKFALEYIKGQIEETRTRLAEAEQVANSYARSSGIILQAGGTEEGSGSSTLTAANLTSINSRVASARAARIEAEQRWRAIQNLPAAELPEVQASGVLQGLVAERTTKLAQLAELRQRYNDDFPQIQNLLAQLQVIDAQVERSGDDIKASARSQFLVAQSQERALEAELASLTGNRLVEQDQQIELSVLEREAQALRDQLKSLLDRYNQVNSAANLDPGTISKIDSARVPRSPFSPNIPKNMGLAFVLGLAVAAALAVVRETLDDRVRSLDEIEEKLGLPLLGHTPHVEGRDLDALGTNRFSALMEAYSSIRAAIDFSMPRNRNVFQLTSSQASEGKSTTAVILAELFASLGRRTLLIDADLRRPSVASLLDIERPKIGLVEVLLGHVELEAAVVKGVHENLEILPVGEIPPNPAELLASRELRDFIEKYRSEYSLIIFDSCPVMGLADAPTLASLVDGTVFVLESNRLPFGQARSAVRRLALAGGKILGVVLTKYRALEAGQAYGYQYGYYEYGRDK</sequence>
<feature type="domain" description="AAA" evidence="19">
    <location>
        <begin position="533"/>
        <end position="650"/>
    </location>
</feature>
<dbReference type="NCBIfam" id="TIGR01007">
    <property type="entry name" value="eps_fam"/>
    <property type="match status" value="1"/>
</dbReference>
<keyword evidence="13 17" id="KW-0472">Membrane</keyword>
<evidence type="ECO:0000256" key="9">
    <source>
        <dbReference type="ARBA" id="ARBA00022741"/>
    </source>
</evidence>
<dbReference type="Gene3D" id="3.40.50.300">
    <property type="entry name" value="P-loop containing nucleotide triphosphate hydrolases"/>
    <property type="match status" value="1"/>
</dbReference>
<evidence type="ECO:0000259" key="18">
    <source>
        <dbReference type="Pfam" id="PF02706"/>
    </source>
</evidence>
<feature type="coiled-coil region" evidence="16">
    <location>
        <begin position="203"/>
        <end position="230"/>
    </location>
</feature>
<proteinExistence type="inferred from homology"/>
<evidence type="ECO:0000256" key="8">
    <source>
        <dbReference type="ARBA" id="ARBA00022692"/>
    </source>
</evidence>
<keyword evidence="16" id="KW-0175">Coiled coil</keyword>
<dbReference type="CDD" id="cd05387">
    <property type="entry name" value="BY-kinase"/>
    <property type="match status" value="1"/>
</dbReference>